<comment type="caution">
    <text evidence="6">The sequence shown here is derived from an EMBL/GenBank/DDBJ whole genome shotgun (WGS) entry which is preliminary data.</text>
</comment>
<keyword evidence="2" id="KW-0812">Transmembrane</keyword>
<feature type="region of interest" description="Disordered" evidence="5">
    <location>
        <begin position="36"/>
        <end position="59"/>
    </location>
</feature>
<dbReference type="Gene3D" id="1.20.1250.20">
    <property type="entry name" value="MFS general substrate transporter like domains"/>
    <property type="match status" value="1"/>
</dbReference>
<dbReference type="PANTHER" id="PTHR48022">
    <property type="entry name" value="PLASTIDIC GLUCOSE TRANSPORTER 4"/>
    <property type="match status" value="1"/>
</dbReference>
<sequence length="143" mass="15290">MGWMNNANPVLITDVSHPSHRGISSALYMTLGALSRHGSHSGPAPGTPSGPAVPHRSFNSSCLRLPSRGSCSSPESPRWLVSVGRSGDARKALVAHHAAGNNESPYVDTELRNIQAAITAEFEAEEHSTYAELVRNPGNRLRK</sequence>
<name>A0ABR4J8F6_9EURO</name>
<feature type="compositionally biased region" description="Low complexity" evidence="5">
    <location>
        <begin position="40"/>
        <end position="52"/>
    </location>
</feature>
<reference evidence="6 7" key="1">
    <citation type="submission" date="2024-07" db="EMBL/GenBank/DDBJ databases">
        <title>Section-level genome sequencing and comparative genomics of Aspergillus sections Usti and Cavernicolus.</title>
        <authorList>
            <consortium name="Lawrence Berkeley National Laboratory"/>
            <person name="Nybo J.L."/>
            <person name="Vesth T.C."/>
            <person name="Theobald S."/>
            <person name="Frisvad J.C."/>
            <person name="Larsen T.O."/>
            <person name="Kjaerboelling I."/>
            <person name="Rothschild-Mancinelli K."/>
            <person name="Lyhne E.K."/>
            <person name="Kogle M.E."/>
            <person name="Barry K."/>
            <person name="Clum A."/>
            <person name="Na H."/>
            <person name="Ledsgaard L."/>
            <person name="Lin J."/>
            <person name="Lipzen A."/>
            <person name="Kuo A."/>
            <person name="Riley R."/>
            <person name="Mondo S."/>
            <person name="Labutti K."/>
            <person name="Haridas S."/>
            <person name="Pangalinan J."/>
            <person name="Salamov A.A."/>
            <person name="Simmons B.A."/>
            <person name="Magnuson J.K."/>
            <person name="Chen J."/>
            <person name="Drula E."/>
            <person name="Henrissat B."/>
            <person name="Wiebenga A."/>
            <person name="Lubbers R.J."/>
            <person name="Gomes A.C."/>
            <person name="Makela M.R."/>
            <person name="Stajich J."/>
            <person name="Grigoriev I.V."/>
            <person name="Mortensen U.H."/>
            <person name="De Vries R.P."/>
            <person name="Baker S.E."/>
            <person name="Andersen M.R."/>
        </authorList>
    </citation>
    <scope>NUCLEOTIDE SEQUENCE [LARGE SCALE GENOMIC DNA]</scope>
    <source>
        <strain evidence="6 7">CBS 123904</strain>
    </source>
</reference>
<dbReference type="InterPro" id="IPR050360">
    <property type="entry name" value="MFS_Sugar_Transporters"/>
</dbReference>
<keyword evidence="7" id="KW-1185">Reference proteome</keyword>
<evidence type="ECO:0000256" key="4">
    <source>
        <dbReference type="ARBA" id="ARBA00023136"/>
    </source>
</evidence>
<evidence type="ECO:0000256" key="2">
    <source>
        <dbReference type="ARBA" id="ARBA00022692"/>
    </source>
</evidence>
<evidence type="ECO:0000256" key="5">
    <source>
        <dbReference type="SAM" id="MobiDB-lite"/>
    </source>
</evidence>
<dbReference type="InterPro" id="IPR005828">
    <property type="entry name" value="MFS_sugar_transport-like"/>
</dbReference>
<dbReference type="PANTHER" id="PTHR48022:SF3">
    <property type="entry name" value="HEXOSE TRANSPORTER PROTEIN (AFU_ORTHOLOGUE AFUA_8G04480)-RELATED"/>
    <property type="match status" value="1"/>
</dbReference>
<evidence type="ECO:0000313" key="6">
    <source>
        <dbReference type="EMBL" id="KAL2836316.1"/>
    </source>
</evidence>
<organism evidence="6 7">
    <name type="scientific">Aspergillus pseudoustus</name>
    <dbReference type="NCBI Taxonomy" id="1810923"/>
    <lineage>
        <taxon>Eukaryota</taxon>
        <taxon>Fungi</taxon>
        <taxon>Dikarya</taxon>
        <taxon>Ascomycota</taxon>
        <taxon>Pezizomycotina</taxon>
        <taxon>Eurotiomycetes</taxon>
        <taxon>Eurotiomycetidae</taxon>
        <taxon>Eurotiales</taxon>
        <taxon>Aspergillaceae</taxon>
        <taxon>Aspergillus</taxon>
        <taxon>Aspergillus subgen. Nidulantes</taxon>
    </lineage>
</organism>
<keyword evidence="4" id="KW-0472">Membrane</keyword>
<evidence type="ECO:0000256" key="1">
    <source>
        <dbReference type="ARBA" id="ARBA00004141"/>
    </source>
</evidence>
<keyword evidence="3" id="KW-1133">Transmembrane helix</keyword>
<proteinExistence type="predicted"/>
<dbReference type="Proteomes" id="UP001610446">
    <property type="component" value="Unassembled WGS sequence"/>
</dbReference>
<evidence type="ECO:0000313" key="7">
    <source>
        <dbReference type="Proteomes" id="UP001610446"/>
    </source>
</evidence>
<protein>
    <submittedName>
        <fullName evidence="6">Uncharacterized protein</fullName>
    </submittedName>
</protein>
<dbReference type="EMBL" id="JBFXLU010000181">
    <property type="protein sequence ID" value="KAL2836316.1"/>
    <property type="molecule type" value="Genomic_DNA"/>
</dbReference>
<dbReference type="InterPro" id="IPR036259">
    <property type="entry name" value="MFS_trans_sf"/>
</dbReference>
<accession>A0ABR4J8F6</accession>
<evidence type="ECO:0000256" key="3">
    <source>
        <dbReference type="ARBA" id="ARBA00022989"/>
    </source>
</evidence>
<gene>
    <name evidence="6" type="ORF">BJY01DRAFT_222198</name>
</gene>
<dbReference type="Pfam" id="PF00083">
    <property type="entry name" value="Sugar_tr"/>
    <property type="match status" value="1"/>
</dbReference>
<comment type="subcellular location">
    <subcellularLocation>
        <location evidence="1">Membrane</location>
        <topology evidence="1">Multi-pass membrane protein</topology>
    </subcellularLocation>
</comment>